<evidence type="ECO:0000259" key="2">
    <source>
        <dbReference type="SMART" id="SM00859"/>
    </source>
</evidence>
<dbReference type="GO" id="GO:0008652">
    <property type="term" value="P:amino acid biosynthetic process"/>
    <property type="evidence" value="ECO:0007669"/>
    <property type="project" value="InterPro"/>
</dbReference>
<dbReference type="EMBL" id="CP029159">
    <property type="protein sequence ID" value="QKM68447.1"/>
    <property type="molecule type" value="Genomic_DNA"/>
</dbReference>
<dbReference type="AlphaFoldDB" id="I2N354"/>
<name>I2N354_STRT9</name>
<organism evidence="3 4">
    <name type="scientific">Streptomyces tsukubensis (strain DSM 42081 / NBRC 108919 / NRRL 18488 / 9993)</name>
    <dbReference type="NCBI Taxonomy" id="1114943"/>
    <lineage>
        <taxon>Bacteria</taxon>
        <taxon>Bacillati</taxon>
        <taxon>Actinomycetota</taxon>
        <taxon>Actinomycetes</taxon>
        <taxon>Kitasatosporales</taxon>
        <taxon>Streptomycetaceae</taxon>
        <taxon>Streptomyces</taxon>
    </lineage>
</organism>
<dbReference type="GO" id="GO:0016620">
    <property type="term" value="F:oxidoreductase activity, acting on the aldehyde or oxo group of donors, NAD or NADP as acceptor"/>
    <property type="evidence" value="ECO:0007669"/>
    <property type="project" value="InterPro"/>
</dbReference>
<evidence type="ECO:0000313" key="4">
    <source>
        <dbReference type="Proteomes" id="UP000005940"/>
    </source>
</evidence>
<dbReference type="PANTHER" id="PTHR46278">
    <property type="entry name" value="DEHYDROGENASE, PUTATIVE-RELATED"/>
    <property type="match status" value="1"/>
</dbReference>
<dbReference type="PIRSF" id="PIRSF000148">
    <property type="entry name" value="ASA_dh"/>
    <property type="match status" value="1"/>
</dbReference>
<dbReference type="Gene3D" id="3.40.50.720">
    <property type="entry name" value="NAD(P)-binding Rossmann-like Domain"/>
    <property type="match status" value="2"/>
</dbReference>
<reference evidence="3 4" key="1">
    <citation type="journal article" date="2012" name="J. Bacteriol.">
        <title>Draft genome of Streptomyces tsukubaensis NRRL 18488, the producer of the clinically important immunosuppressant tacrolimus (FK506).</title>
        <authorList>
            <person name="Barreiro C."/>
            <person name="Prieto C."/>
            <person name="Sola-Landa A."/>
            <person name="Solera E."/>
            <person name="Martinez-Castro M."/>
            <person name="Perez-Redondo R."/>
            <person name="Garcia-Estrada C."/>
            <person name="Aparicio J.F."/>
            <person name="Fernandez-Martinez L.T."/>
            <person name="Santos-Aberturas J."/>
            <person name="Salehi-Najafabadi Z."/>
            <person name="Rodriguez-Garcia A."/>
            <person name="Tauch A."/>
            <person name="Martin J.F."/>
        </authorList>
    </citation>
    <scope>NUCLEOTIDE SEQUENCE [LARGE SCALE GENOMIC DNA]</scope>
    <source>
        <strain evidence="4">DSM 42081 / NBRC 108919 / NRRL 18488 / 9993</strain>
    </source>
</reference>
<protein>
    <submittedName>
        <fullName evidence="3">Aspartate-semialdehyde dehydrogenase</fullName>
    </submittedName>
</protein>
<dbReference type="Proteomes" id="UP000005940">
    <property type="component" value="Chromosome"/>
</dbReference>
<evidence type="ECO:0000313" key="3">
    <source>
        <dbReference type="EMBL" id="QKM68447.1"/>
    </source>
</evidence>
<dbReference type="SUPFAM" id="SSF55347">
    <property type="entry name" value="Glyceraldehyde-3-phosphate dehydrogenase-like, C-terminal domain"/>
    <property type="match status" value="1"/>
</dbReference>
<feature type="domain" description="Semialdehyde dehydrogenase NAD-binding" evidence="2">
    <location>
        <begin position="6"/>
        <end position="121"/>
    </location>
</feature>
<sequence>MIRKPALAVVGATGAVGAVMLELLSRNEDVWGAIRLVASPRSAGRKLAVRGEECEVVPLTEEALGGIDVAMFLVPAEVSAQWAPVAAAKGAVVVDASAAFRLDPDVPLVVPEINPHAIRVRPRGIVAGPHDTTLAMLPAVGALHAEFGLRQLVVASYQAVSGAGRDAVAVLRAQTALVAGTGLGETPGDVRRAVEATAGRRPGGASHGASGAGFGGSGAGFGAPGSGTGHSASGTGSGAAATGFGPFPAPVALNVVPWTGEPAEDGWSSEELGLRAEVRKVLDLPGLHVSATCVRVPVLTTHSLAVHARFETEVTVARAHEILATSPGVVLFDDPAAGEFPTPADVVGTDPTWVGRVRRSPDDPCALELFVCGDNLRKGAALNTAQIAESVAQSLTPSHPVR</sequence>
<dbReference type="Gene3D" id="3.30.360.10">
    <property type="entry name" value="Dihydrodipicolinate Reductase, domain 2"/>
    <property type="match status" value="2"/>
</dbReference>
<dbReference type="InterPro" id="IPR012280">
    <property type="entry name" value="Semialdhyde_DH_dimer_dom"/>
</dbReference>
<evidence type="ECO:0000256" key="1">
    <source>
        <dbReference type="ARBA" id="ARBA00010584"/>
    </source>
</evidence>
<dbReference type="Pfam" id="PF02774">
    <property type="entry name" value="Semialdhyde_dhC"/>
    <property type="match status" value="1"/>
</dbReference>
<dbReference type="SUPFAM" id="SSF51735">
    <property type="entry name" value="NAD(P)-binding Rossmann-fold domains"/>
    <property type="match status" value="1"/>
</dbReference>
<gene>
    <name evidence="3" type="ORF">STSU_015995</name>
</gene>
<dbReference type="GO" id="GO:0046983">
    <property type="term" value="F:protein dimerization activity"/>
    <property type="evidence" value="ECO:0007669"/>
    <property type="project" value="InterPro"/>
</dbReference>
<dbReference type="SMART" id="SM00859">
    <property type="entry name" value="Semialdhyde_dh"/>
    <property type="match status" value="1"/>
</dbReference>
<proteinExistence type="inferred from homology"/>
<dbReference type="InterPro" id="IPR000534">
    <property type="entry name" value="Semialdehyde_DH_NAD-bd"/>
</dbReference>
<dbReference type="PANTHER" id="PTHR46278:SF2">
    <property type="entry name" value="ASPARTATE-SEMIALDEHYDE DEHYDROGENASE"/>
    <property type="match status" value="1"/>
</dbReference>
<keyword evidence="4" id="KW-1185">Reference proteome</keyword>
<dbReference type="InterPro" id="IPR036291">
    <property type="entry name" value="NAD(P)-bd_dom_sf"/>
</dbReference>
<accession>I2N354</accession>
<dbReference type="Pfam" id="PF01118">
    <property type="entry name" value="Semialdhyde_dh"/>
    <property type="match status" value="1"/>
</dbReference>
<dbReference type="GO" id="GO:0051287">
    <property type="term" value="F:NAD binding"/>
    <property type="evidence" value="ECO:0007669"/>
    <property type="project" value="InterPro"/>
</dbReference>
<dbReference type="RefSeq" id="WP_006347724.1">
    <property type="nucleotide sequence ID" value="NZ_CP029159.1"/>
</dbReference>
<comment type="similarity">
    <text evidence="1">Belongs to the aspartate-semialdehyde dehydrogenase family.</text>
</comment>